<organism evidence="1 2">
    <name type="scientific">Thermomonospora echinospora</name>
    <dbReference type="NCBI Taxonomy" id="1992"/>
    <lineage>
        <taxon>Bacteria</taxon>
        <taxon>Bacillati</taxon>
        <taxon>Actinomycetota</taxon>
        <taxon>Actinomycetes</taxon>
        <taxon>Streptosporangiales</taxon>
        <taxon>Thermomonosporaceae</taxon>
        <taxon>Thermomonospora</taxon>
    </lineage>
</organism>
<evidence type="ECO:0008006" key="3">
    <source>
        <dbReference type="Google" id="ProtNLM"/>
    </source>
</evidence>
<dbReference type="Pfam" id="PF11343">
    <property type="entry name" value="DUF3145"/>
    <property type="match status" value="1"/>
</dbReference>
<sequence>MTARGVFYVHSAPPALCPHVEWAVAGVLGVPASLTWADQPAAPGSMRAELHWEGKPGTAAGITSSLRNWKLLRFEATEDATPGCDGVRYSVTPSLGVFSGVIGANGDVMVPEDRLRAAMANVAVGKSTLEHEMDRLLGTPWDNELEPFRRAGDGAPVRWLHAAV</sequence>
<evidence type="ECO:0000313" key="1">
    <source>
        <dbReference type="EMBL" id="SEG14813.1"/>
    </source>
</evidence>
<evidence type="ECO:0000313" key="2">
    <source>
        <dbReference type="Proteomes" id="UP000236723"/>
    </source>
</evidence>
<dbReference type="EMBL" id="FNVO01000003">
    <property type="protein sequence ID" value="SEG14813.1"/>
    <property type="molecule type" value="Genomic_DNA"/>
</dbReference>
<accession>A0A1H5XT31</accession>
<dbReference type="Proteomes" id="UP000236723">
    <property type="component" value="Unassembled WGS sequence"/>
</dbReference>
<dbReference type="InterPro" id="IPR021491">
    <property type="entry name" value="DUF3145"/>
</dbReference>
<dbReference type="OrthoDB" id="3210860at2"/>
<proteinExistence type="predicted"/>
<dbReference type="AlphaFoldDB" id="A0A1H5XT31"/>
<dbReference type="RefSeq" id="WP_103937314.1">
    <property type="nucleotide sequence ID" value="NZ_FNVO01000003.1"/>
</dbReference>
<gene>
    <name evidence="1" type="ORF">SAMN04489712_103394</name>
</gene>
<protein>
    <recommendedName>
        <fullName evidence="3">DUF3145 domain-containing protein</fullName>
    </recommendedName>
</protein>
<name>A0A1H5XT31_9ACTN</name>
<reference evidence="2" key="1">
    <citation type="submission" date="2016-10" db="EMBL/GenBank/DDBJ databases">
        <authorList>
            <person name="Varghese N."/>
            <person name="Submissions S."/>
        </authorList>
    </citation>
    <scope>NUCLEOTIDE SEQUENCE [LARGE SCALE GENOMIC DNA]</scope>
    <source>
        <strain evidence="2">DSM 43163</strain>
    </source>
</reference>
<keyword evidence="2" id="KW-1185">Reference proteome</keyword>